<accession>A0A2G5T1U9</accession>
<dbReference type="Proteomes" id="UP000230233">
    <property type="component" value="Chromosome X"/>
</dbReference>
<protein>
    <recommendedName>
        <fullName evidence="4">SET domain-containing protein</fullName>
    </recommendedName>
</protein>
<gene>
    <name evidence="2" type="primary">Cnig_chr_X.g26108</name>
    <name evidence="2" type="ORF">B9Z55_026108</name>
</gene>
<feature type="compositionally biased region" description="Basic residues" evidence="1">
    <location>
        <begin position="69"/>
        <end position="82"/>
    </location>
</feature>
<dbReference type="SUPFAM" id="SSF82199">
    <property type="entry name" value="SET domain"/>
    <property type="match status" value="1"/>
</dbReference>
<organism evidence="2 3">
    <name type="scientific">Caenorhabditis nigoni</name>
    <dbReference type="NCBI Taxonomy" id="1611254"/>
    <lineage>
        <taxon>Eukaryota</taxon>
        <taxon>Metazoa</taxon>
        <taxon>Ecdysozoa</taxon>
        <taxon>Nematoda</taxon>
        <taxon>Chromadorea</taxon>
        <taxon>Rhabditida</taxon>
        <taxon>Rhabditina</taxon>
        <taxon>Rhabditomorpha</taxon>
        <taxon>Rhabditoidea</taxon>
        <taxon>Rhabditidae</taxon>
        <taxon>Peloderinae</taxon>
        <taxon>Caenorhabditis</taxon>
    </lineage>
</organism>
<evidence type="ECO:0008006" key="4">
    <source>
        <dbReference type="Google" id="ProtNLM"/>
    </source>
</evidence>
<feature type="region of interest" description="Disordered" evidence="1">
    <location>
        <begin position="61"/>
        <end position="96"/>
    </location>
</feature>
<dbReference type="EMBL" id="PDUG01000006">
    <property type="protein sequence ID" value="PIC21172.1"/>
    <property type="molecule type" value="Genomic_DNA"/>
</dbReference>
<evidence type="ECO:0000313" key="2">
    <source>
        <dbReference type="EMBL" id="PIC21172.1"/>
    </source>
</evidence>
<dbReference type="Gene3D" id="2.170.270.10">
    <property type="entry name" value="SET domain"/>
    <property type="match status" value="1"/>
</dbReference>
<dbReference type="AlphaFoldDB" id="A0A2G5T1U9"/>
<comment type="caution">
    <text evidence="2">The sequence shown here is derived from an EMBL/GenBank/DDBJ whole genome shotgun (WGS) entry which is preliminary data.</text>
</comment>
<evidence type="ECO:0000313" key="3">
    <source>
        <dbReference type="Proteomes" id="UP000230233"/>
    </source>
</evidence>
<reference evidence="3" key="1">
    <citation type="submission" date="2017-10" db="EMBL/GenBank/DDBJ databases">
        <title>Rapid genome shrinkage in a self-fertile nematode reveals novel sperm competition proteins.</title>
        <authorList>
            <person name="Yin D."/>
            <person name="Schwarz E.M."/>
            <person name="Thomas C.G."/>
            <person name="Felde R.L."/>
            <person name="Korf I.F."/>
            <person name="Cutter A.D."/>
            <person name="Schartner C.M."/>
            <person name="Ralston E.J."/>
            <person name="Meyer B.J."/>
            <person name="Haag E.S."/>
        </authorList>
    </citation>
    <scope>NUCLEOTIDE SEQUENCE [LARGE SCALE GENOMIC DNA]</scope>
    <source>
        <strain evidence="3">JU1422</strain>
    </source>
</reference>
<keyword evidence="3" id="KW-1185">Reference proteome</keyword>
<dbReference type="InterPro" id="IPR046341">
    <property type="entry name" value="SET_dom_sf"/>
</dbReference>
<sequence length="96" mass="11283">MNCLKSKPTEPNVEIKDTLGYEFDKMPIHFVAIRNRLIDVTFSENQAKYVNHSCDPNLKNGNCAERQKNKQMSRRYQRRRGTSRVVVSPPTNRMKR</sequence>
<name>A0A2G5T1U9_9PELO</name>
<evidence type="ECO:0000256" key="1">
    <source>
        <dbReference type="SAM" id="MobiDB-lite"/>
    </source>
</evidence>
<proteinExistence type="predicted"/>
<dbReference type="OrthoDB" id="5846691at2759"/>